<dbReference type="AlphaFoldDB" id="A0AAV4UFX1"/>
<accession>A0AAV4UFX1</accession>
<evidence type="ECO:0000313" key="3">
    <source>
        <dbReference type="Proteomes" id="UP001054837"/>
    </source>
</evidence>
<evidence type="ECO:0000256" key="1">
    <source>
        <dbReference type="SAM" id="MobiDB-lite"/>
    </source>
</evidence>
<gene>
    <name evidence="2" type="ORF">CDAR_62901</name>
</gene>
<reference evidence="2 3" key="1">
    <citation type="submission" date="2021-06" db="EMBL/GenBank/DDBJ databases">
        <title>Caerostris darwini draft genome.</title>
        <authorList>
            <person name="Kono N."/>
            <person name="Arakawa K."/>
        </authorList>
    </citation>
    <scope>NUCLEOTIDE SEQUENCE [LARGE SCALE GENOMIC DNA]</scope>
</reference>
<comment type="caution">
    <text evidence="2">The sequence shown here is derived from an EMBL/GenBank/DDBJ whole genome shotgun (WGS) entry which is preliminary data.</text>
</comment>
<feature type="compositionally biased region" description="Basic and acidic residues" evidence="1">
    <location>
        <begin position="1"/>
        <end position="21"/>
    </location>
</feature>
<organism evidence="2 3">
    <name type="scientific">Caerostris darwini</name>
    <dbReference type="NCBI Taxonomy" id="1538125"/>
    <lineage>
        <taxon>Eukaryota</taxon>
        <taxon>Metazoa</taxon>
        <taxon>Ecdysozoa</taxon>
        <taxon>Arthropoda</taxon>
        <taxon>Chelicerata</taxon>
        <taxon>Arachnida</taxon>
        <taxon>Araneae</taxon>
        <taxon>Araneomorphae</taxon>
        <taxon>Entelegynae</taxon>
        <taxon>Araneoidea</taxon>
        <taxon>Araneidae</taxon>
        <taxon>Caerostris</taxon>
    </lineage>
</organism>
<protein>
    <submittedName>
        <fullName evidence="2">Uncharacterized protein</fullName>
    </submittedName>
</protein>
<proteinExistence type="predicted"/>
<evidence type="ECO:0000313" key="2">
    <source>
        <dbReference type="EMBL" id="GIY56460.1"/>
    </source>
</evidence>
<dbReference type="EMBL" id="BPLQ01011198">
    <property type="protein sequence ID" value="GIY56460.1"/>
    <property type="molecule type" value="Genomic_DNA"/>
</dbReference>
<name>A0AAV4UFX1_9ARAC</name>
<feature type="region of interest" description="Disordered" evidence="1">
    <location>
        <begin position="1"/>
        <end position="25"/>
    </location>
</feature>
<dbReference type="Proteomes" id="UP001054837">
    <property type="component" value="Unassembled WGS sequence"/>
</dbReference>
<sequence>MSRAFEKELARNKQQEQEHGHPTNQSFLRRYCQANSPCNLPPSKRSSFRVAGVTDRKGLMVCQNRQYTWRPDSTEHPFLDTVELTLQKRIGVIPRRMKLSEMKAPFEGN</sequence>
<keyword evidence="3" id="KW-1185">Reference proteome</keyword>